<dbReference type="SMART" id="SM00014">
    <property type="entry name" value="acidPPc"/>
    <property type="match status" value="1"/>
</dbReference>
<keyword evidence="1" id="KW-0472">Membrane</keyword>
<dbReference type="CDD" id="cd03392">
    <property type="entry name" value="PAP2_like_2"/>
    <property type="match status" value="1"/>
</dbReference>
<dbReference type="Proteomes" id="UP000474757">
    <property type="component" value="Unassembled WGS sequence"/>
</dbReference>
<feature type="transmembrane region" description="Helical" evidence="1">
    <location>
        <begin position="147"/>
        <end position="165"/>
    </location>
</feature>
<protein>
    <submittedName>
        <fullName evidence="3">Phosphatase PAP2 family protein</fullName>
    </submittedName>
</protein>
<dbReference type="InterPro" id="IPR036938">
    <property type="entry name" value="PAP2/HPO_sf"/>
</dbReference>
<accession>A0A6B2JM01</accession>
<dbReference type="PANTHER" id="PTHR14969:SF13">
    <property type="entry name" value="AT30094P"/>
    <property type="match status" value="1"/>
</dbReference>
<dbReference type="RefSeq" id="WP_163895717.1">
    <property type="nucleotide sequence ID" value="NZ_JAAFYS010000004.1"/>
</dbReference>
<dbReference type="Gene3D" id="1.20.144.10">
    <property type="entry name" value="Phosphatidic acid phosphatase type 2/haloperoxidase"/>
    <property type="match status" value="2"/>
</dbReference>
<feature type="transmembrane region" description="Helical" evidence="1">
    <location>
        <begin position="177"/>
        <end position="196"/>
    </location>
</feature>
<feature type="transmembrane region" description="Helical" evidence="1">
    <location>
        <begin position="106"/>
        <end position="127"/>
    </location>
</feature>
<organism evidence="3 4">
    <name type="scientific">Pseudoroseicyclus tamaricis</name>
    <dbReference type="NCBI Taxonomy" id="2705421"/>
    <lineage>
        <taxon>Bacteria</taxon>
        <taxon>Pseudomonadati</taxon>
        <taxon>Pseudomonadota</taxon>
        <taxon>Alphaproteobacteria</taxon>
        <taxon>Rhodobacterales</taxon>
        <taxon>Paracoccaceae</taxon>
        <taxon>Pseudoroseicyclus</taxon>
    </lineage>
</organism>
<comment type="caution">
    <text evidence="3">The sequence shown here is derived from an EMBL/GenBank/DDBJ whole genome shotgun (WGS) entry which is preliminary data.</text>
</comment>
<feature type="transmembrane region" description="Helical" evidence="1">
    <location>
        <begin position="77"/>
        <end position="99"/>
    </location>
</feature>
<keyword evidence="1" id="KW-1133">Transmembrane helix</keyword>
<sequence length="247" mass="26199">MPSLPRLTRLTRRMEPISLVAILLVTGALWAFGALASEMMEGDLHAFDEAVLLALRMPGDLANPIGGPQLEVAMRDLTALGGIVVLTIVTLSVLAFLVLRRQRASALLLAAAIVGGQAISYLAKFGFSRPRPDLVPHAVDAATASFPSGHSMMAAVTYLTLAVMLARAEAQMRIRVLCFAVAAVLTVCVGVSRVYLGVHWPSDVLAGWSLGAAWALGVWLIARWLGRHGQIEPDKRDADTGKADAGA</sequence>
<dbReference type="SUPFAM" id="SSF48317">
    <property type="entry name" value="Acid phosphatase/Vanadium-dependent haloperoxidase"/>
    <property type="match status" value="1"/>
</dbReference>
<dbReference type="EMBL" id="JAAGAB010000004">
    <property type="protein sequence ID" value="NDV02601.1"/>
    <property type="molecule type" value="Genomic_DNA"/>
</dbReference>
<evidence type="ECO:0000256" key="1">
    <source>
        <dbReference type="SAM" id="Phobius"/>
    </source>
</evidence>
<gene>
    <name evidence="3" type="ORF">GZA08_16650</name>
</gene>
<proteinExistence type="predicted"/>
<evidence type="ECO:0000259" key="2">
    <source>
        <dbReference type="SMART" id="SM00014"/>
    </source>
</evidence>
<dbReference type="InterPro" id="IPR000326">
    <property type="entry name" value="PAP2/HPO"/>
</dbReference>
<evidence type="ECO:0000313" key="3">
    <source>
        <dbReference type="EMBL" id="NDV02601.1"/>
    </source>
</evidence>
<keyword evidence="1" id="KW-0812">Transmembrane</keyword>
<reference evidence="3 4" key="1">
    <citation type="submission" date="2020-02" db="EMBL/GenBank/DDBJ databases">
        <title>Pseudoroseicyclus tamarix, sp. nov., isolated from offshore sediment of a Tamarix chinensis forest.</title>
        <authorList>
            <person name="Gai Y."/>
        </authorList>
    </citation>
    <scope>NUCLEOTIDE SEQUENCE [LARGE SCALE GENOMIC DNA]</scope>
    <source>
        <strain evidence="3 4">CLL3-39</strain>
    </source>
</reference>
<dbReference type="Pfam" id="PF01569">
    <property type="entry name" value="PAP2"/>
    <property type="match status" value="1"/>
</dbReference>
<feature type="domain" description="Phosphatidic acid phosphatase type 2/haloperoxidase" evidence="2">
    <location>
        <begin position="105"/>
        <end position="219"/>
    </location>
</feature>
<name>A0A6B2JM01_9RHOB</name>
<evidence type="ECO:0000313" key="4">
    <source>
        <dbReference type="Proteomes" id="UP000474757"/>
    </source>
</evidence>
<feature type="transmembrane region" description="Helical" evidence="1">
    <location>
        <begin position="208"/>
        <end position="226"/>
    </location>
</feature>
<dbReference type="AlphaFoldDB" id="A0A6B2JM01"/>
<dbReference type="PANTHER" id="PTHR14969">
    <property type="entry name" value="SPHINGOSINE-1-PHOSPHATE PHOSPHOHYDROLASE"/>
    <property type="match status" value="1"/>
</dbReference>
<keyword evidence="4" id="KW-1185">Reference proteome</keyword>